<dbReference type="AlphaFoldDB" id="A0ABD0YVP3"/>
<feature type="non-terminal residue" evidence="1">
    <location>
        <position position="1"/>
    </location>
</feature>
<name>A0ABD0YVP3_9HEMI</name>
<protein>
    <submittedName>
        <fullName evidence="1">Uncharacterized protein</fullName>
    </submittedName>
</protein>
<comment type="caution">
    <text evidence="1">The sequence shown here is derived from an EMBL/GenBank/DDBJ whole genome shotgun (WGS) entry which is preliminary data.</text>
</comment>
<evidence type="ECO:0000313" key="2">
    <source>
        <dbReference type="Proteomes" id="UP001558652"/>
    </source>
</evidence>
<sequence length="302" mass="34555">LPQPVWSPLAPKTIELKSVEHYEELALTIELTVQQLLRDHTYNTVGNFLRFYKEYRGSDEWDLKRFLRQYRPIITDGHHTCVGLGLEAIERLHQLEARWSQLAGALQLVSCEEAVEDTTAYTASPYPPSHIETEKEHVLVCAHISVAGRRGVLLLDPGYHVARVITVMEDGLYPHSGWFTQTDEGTVKKEYMYAFGKNKDYVVWEVAETRGHAKKAYVSLIYVARAFFSAVDVTERRNLVYDFRSWLGRDTKGQITAGIYFSIPDGIALDGHMFTLLYTDPLSSVKHRLKLNFSSFLNQVII</sequence>
<keyword evidence="2" id="KW-1185">Reference proteome</keyword>
<gene>
    <name evidence="1" type="ORF">AAG570_006280</name>
</gene>
<organism evidence="1 2">
    <name type="scientific">Ranatra chinensis</name>
    <dbReference type="NCBI Taxonomy" id="642074"/>
    <lineage>
        <taxon>Eukaryota</taxon>
        <taxon>Metazoa</taxon>
        <taxon>Ecdysozoa</taxon>
        <taxon>Arthropoda</taxon>
        <taxon>Hexapoda</taxon>
        <taxon>Insecta</taxon>
        <taxon>Pterygota</taxon>
        <taxon>Neoptera</taxon>
        <taxon>Paraneoptera</taxon>
        <taxon>Hemiptera</taxon>
        <taxon>Heteroptera</taxon>
        <taxon>Panheteroptera</taxon>
        <taxon>Nepomorpha</taxon>
        <taxon>Nepidae</taxon>
        <taxon>Ranatrinae</taxon>
        <taxon>Ranatra</taxon>
    </lineage>
</organism>
<evidence type="ECO:0000313" key="1">
    <source>
        <dbReference type="EMBL" id="KAL1139294.1"/>
    </source>
</evidence>
<reference evidence="1 2" key="1">
    <citation type="submission" date="2024-07" db="EMBL/GenBank/DDBJ databases">
        <title>Chromosome-level genome assembly of the water stick insect Ranatra chinensis (Heteroptera: Nepidae).</title>
        <authorList>
            <person name="Liu X."/>
        </authorList>
    </citation>
    <scope>NUCLEOTIDE SEQUENCE [LARGE SCALE GENOMIC DNA]</scope>
    <source>
        <strain evidence="1">Cailab_2021Rc</strain>
        <tissue evidence="1">Muscle</tissue>
    </source>
</reference>
<dbReference type="EMBL" id="JBFDAA010000002">
    <property type="protein sequence ID" value="KAL1139294.1"/>
    <property type="molecule type" value="Genomic_DNA"/>
</dbReference>
<proteinExistence type="predicted"/>
<dbReference type="Proteomes" id="UP001558652">
    <property type="component" value="Unassembled WGS sequence"/>
</dbReference>
<accession>A0ABD0YVP3</accession>